<comment type="caution">
    <text evidence="1">The sequence shown here is derived from an EMBL/GenBank/DDBJ whole genome shotgun (WGS) entry which is preliminary data.</text>
</comment>
<dbReference type="Pfam" id="PF16784">
    <property type="entry name" value="HNHc_6"/>
    <property type="match status" value="1"/>
</dbReference>
<dbReference type="EMBL" id="JAUSUE010000012">
    <property type="protein sequence ID" value="MDQ0204091.1"/>
    <property type="molecule type" value="Genomic_DNA"/>
</dbReference>
<organism evidence="1 2">
    <name type="scientific">Pectinatus haikarae</name>
    <dbReference type="NCBI Taxonomy" id="349096"/>
    <lineage>
        <taxon>Bacteria</taxon>
        <taxon>Bacillati</taxon>
        <taxon>Bacillota</taxon>
        <taxon>Negativicutes</taxon>
        <taxon>Selenomonadales</taxon>
        <taxon>Selenomonadaceae</taxon>
        <taxon>Pectinatus</taxon>
    </lineage>
</organism>
<sequence>MEIVSGKITNITPDAITINAPYQNIDRACLRKYKDVCIGLPDGRTITPAQRKKAYVLLTKISEWSGYTPIEVIKEITKLKFMIDTENLDGKVFSLSDCDVTTAREYISFLINFVIENNIPVGQPLIELCEDIGKYVYACLLNKVCAVCGKPPAQLHHVDRVGMGRNRNTINHLNMLVLPLCGVHHIECHNMPQYEFNVKYHLIPIKLTEEIGRKYNLSNKNLSQK</sequence>
<evidence type="ECO:0008006" key="3">
    <source>
        <dbReference type="Google" id="ProtNLM"/>
    </source>
</evidence>
<name>A0ABT9Y987_9FIRM</name>
<gene>
    <name evidence="1" type="ORF">J2S01_001813</name>
</gene>
<accession>A0ABT9Y987</accession>
<dbReference type="RefSeq" id="WP_307224271.1">
    <property type="nucleotide sequence ID" value="NZ_CP116940.1"/>
</dbReference>
<proteinExistence type="predicted"/>
<keyword evidence="2" id="KW-1185">Reference proteome</keyword>
<dbReference type="Proteomes" id="UP001239167">
    <property type="component" value="Unassembled WGS sequence"/>
</dbReference>
<protein>
    <recommendedName>
        <fullName evidence="3">HNH nuclease domain-containing protein</fullName>
    </recommendedName>
</protein>
<evidence type="ECO:0000313" key="2">
    <source>
        <dbReference type="Proteomes" id="UP001239167"/>
    </source>
</evidence>
<reference evidence="1 2" key="1">
    <citation type="submission" date="2023-07" db="EMBL/GenBank/DDBJ databases">
        <title>Genomic Encyclopedia of Type Strains, Phase IV (KMG-IV): sequencing the most valuable type-strain genomes for metagenomic binning, comparative biology and taxonomic classification.</title>
        <authorList>
            <person name="Goeker M."/>
        </authorList>
    </citation>
    <scope>NUCLEOTIDE SEQUENCE [LARGE SCALE GENOMIC DNA]</scope>
    <source>
        <strain evidence="1 2">DSM 16980</strain>
    </source>
</reference>
<evidence type="ECO:0000313" key="1">
    <source>
        <dbReference type="EMBL" id="MDQ0204091.1"/>
    </source>
</evidence>
<dbReference type="InterPro" id="IPR041242">
    <property type="entry name" value="HNHc_6"/>
</dbReference>